<feature type="compositionally biased region" description="Polar residues" evidence="1">
    <location>
        <begin position="151"/>
        <end position="166"/>
    </location>
</feature>
<dbReference type="RefSeq" id="WP_006102564.1">
    <property type="nucleotide sequence ID" value="NZ_DS989854.1"/>
</dbReference>
<evidence type="ECO:0000256" key="1">
    <source>
        <dbReference type="SAM" id="MobiDB-lite"/>
    </source>
</evidence>
<evidence type="ECO:0000313" key="3">
    <source>
        <dbReference type="EMBL" id="EDX74259.1"/>
    </source>
</evidence>
<dbReference type="EMBL" id="DS989854">
    <property type="protein sequence ID" value="EDX74259.1"/>
    <property type="molecule type" value="Genomic_DNA"/>
</dbReference>
<dbReference type="Proteomes" id="UP000003835">
    <property type="component" value="Unassembled WGS sequence"/>
</dbReference>
<evidence type="ECO:0000313" key="4">
    <source>
        <dbReference type="Proteomes" id="UP000003835"/>
    </source>
</evidence>
<sequence length="398" mass="45513">MIGKITKGSDFNSLLRYIESKPDAQYLGGNMLGTTREEFTQAFHLVSRRSNRVKFPVAHISLSPHPDEKLSTLQVLQFAQTYLNKIGCSECQWVLYSHNDTTTEEGKVRSHFHIVVNRVQITDGLTVSSWMDWKRSERTLRELEKQYNLTPVTPSWDSEKQAPSTGQERRRRRETFQYERGLRLSPPEKPIKQHLQETIDHFTSIPLTLPNLIKQLTTVGVNVRISANDSGNLTGISYGFKGLAFKGSRLGKAYTLRGLQKYRNVSYDSSRDYLPIQQLCNSKTPPSDSRSTNSTQVSSTQWHRTQFVATVLKNLLASQKTNCLKGRNYQATLKSGQLSLIHLPSNTEIMRAKSSENTWEPLTAFLSDQHIRDFKKIHAQLAQLNKPQQNKNHSFVEF</sequence>
<dbReference type="Pfam" id="PF03432">
    <property type="entry name" value="Relaxase"/>
    <property type="match status" value="1"/>
</dbReference>
<gene>
    <name evidence="3" type="ORF">MC7420_4244</name>
</gene>
<protein>
    <submittedName>
        <fullName evidence="3">Relaxase/Mobilization nuclease domain protein</fullName>
    </submittedName>
</protein>
<evidence type="ECO:0000259" key="2">
    <source>
        <dbReference type="Pfam" id="PF03432"/>
    </source>
</evidence>
<organism evidence="3 4">
    <name type="scientific">Coleofasciculus chthonoplastes PCC 7420</name>
    <dbReference type="NCBI Taxonomy" id="118168"/>
    <lineage>
        <taxon>Bacteria</taxon>
        <taxon>Bacillati</taxon>
        <taxon>Cyanobacteriota</taxon>
        <taxon>Cyanophyceae</taxon>
        <taxon>Coleofasciculales</taxon>
        <taxon>Coleofasciculaceae</taxon>
        <taxon>Coleofasciculus</taxon>
    </lineage>
</organism>
<dbReference type="OrthoDB" id="423968at2"/>
<dbReference type="STRING" id="118168.MC7420_4244"/>
<reference evidence="3 4" key="1">
    <citation type="submission" date="2008-07" db="EMBL/GenBank/DDBJ databases">
        <authorList>
            <person name="Tandeau de Marsac N."/>
            <person name="Ferriera S."/>
            <person name="Johnson J."/>
            <person name="Kravitz S."/>
            <person name="Beeson K."/>
            <person name="Sutton G."/>
            <person name="Rogers Y.-H."/>
            <person name="Friedman R."/>
            <person name="Frazier M."/>
            <person name="Venter J.C."/>
        </authorList>
    </citation>
    <scope>NUCLEOTIDE SEQUENCE [LARGE SCALE GENOMIC DNA]</scope>
    <source>
        <strain evidence="3 4">PCC 7420</strain>
    </source>
</reference>
<feature type="domain" description="MobA/VirD2-like nuclease" evidence="2">
    <location>
        <begin position="17"/>
        <end position="149"/>
    </location>
</feature>
<keyword evidence="4" id="KW-1185">Reference proteome</keyword>
<dbReference type="HOGENOM" id="CLU_692065_0_0_3"/>
<feature type="region of interest" description="Disordered" evidence="1">
    <location>
        <begin position="151"/>
        <end position="179"/>
    </location>
</feature>
<dbReference type="InterPro" id="IPR005094">
    <property type="entry name" value="Endonuclease_MobA/VirD2"/>
</dbReference>
<dbReference type="AlphaFoldDB" id="B4VVG9"/>
<dbReference type="eggNOG" id="COG3843">
    <property type="taxonomic scope" value="Bacteria"/>
</dbReference>
<accession>B4VVG9</accession>
<proteinExistence type="predicted"/>
<name>B4VVG9_9CYAN</name>